<name>A0A1M5QAJ6_9ACTN</name>
<evidence type="ECO:0000313" key="10">
    <source>
        <dbReference type="Proteomes" id="UP000184471"/>
    </source>
</evidence>
<accession>A0A1M5QAJ6</accession>
<keyword evidence="6" id="KW-0472">Membrane</keyword>
<dbReference type="AlphaFoldDB" id="A0A1M5QAJ6"/>
<keyword evidence="1 6" id="KW-0812">Transmembrane</keyword>
<evidence type="ECO:0000256" key="3">
    <source>
        <dbReference type="ARBA" id="ARBA00023224"/>
    </source>
</evidence>
<evidence type="ECO:0000256" key="6">
    <source>
        <dbReference type="SAM" id="Phobius"/>
    </source>
</evidence>
<proteinExistence type="inferred from homology"/>
<dbReference type="GO" id="GO:0016020">
    <property type="term" value="C:membrane"/>
    <property type="evidence" value="ECO:0007669"/>
    <property type="project" value="InterPro"/>
</dbReference>
<dbReference type="Pfam" id="PF00015">
    <property type="entry name" value="MCPsignal"/>
    <property type="match status" value="1"/>
</dbReference>
<dbReference type="EMBL" id="FQVX01000004">
    <property type="protein sequence ID" value="SHH10523.1"/>
    <property type="molecule type" value="Genomic_DNA"/>
</dbReference>
<evidence type="ECO:0000256" key="2">
    <source>
        <dbReference type="ARBA" id="ARBA00022989"/>
    </source>
</evidence>
<dbReference type="Pfam" id="PF00672">
    <property type="entry name" value="HAMP"/>
    <property type="match status" value="1"/>
</dbReference>
<dbReference type="SUPFAM" id="SSF58104">
    <property type="entry name" value="Methyl-accepting chemotaxis protein (MCP) signaling domain"/>
    <property type="match status" value="1"/>
</dbReference>
<dbReference type="GO" id="GO:0007165">
    <property type="term" value="P:signal transduction"/>
    <property type="evidence" value="ECO:0007669"/>
    <property type="project" value="UniProtKB-KW"/>
</dbReference>
<dbReference type="PROSITE" id="PS50885">
    <property type="entry name" value="HAMP"/>
    <property type="match status" value="1"/>
</dbReference>
<comment type="similarity">
    <text evidence="4">Belongs to the methyl-accepting chemotaxis (MCP) protein family.</text>
</comment>
<dbReference type="SMART" id="SM00283">
    <property type="entry name" value="MA"/>
    <property type="match status" value="1"/>
</dbReference>
<feature type="transmembrane region" description="Helical" evidence="6">
    <location>
        <begin position="187"/>
        <end position="209"/>
    </location>
</feature>
<dbReference type="SMART" id="SM00304">
    <property type="entry name" value="HAMP"/>
    <property type="match status" value="2"/>
</dbReference>
<dbReference type="Proteomes" id="UP000184471">
    <property type="component" value="Unassembled WGS sequence"/>
</dbReference>
<dbReference type="RefSeq" id="WP_073422162.1">
    <property type="nucleotide sequence ID" value="NZ_FQVX01000004.1"/>
</dbReference>
<dbReference type="Gene3D" id="1.10.287.950">
    <property type="entry name" value="Methyl-accepting chemotaxis protein"/>
    <property type="match status" value="1"/>
</dbReference>
<gene>
    <name evidence="9" type="ORF">SAMN05444351_4045</name>
</gene>
<reference evidence="9 10" key="1">
    <citation type="submission" date="2016-11" db="EMBL/GenBank/DDBJ databases">
        <authorList>
            <person name="Jaros S."/>
            <person name="Januszkiewicz K."/>
            <person name="Wedrychowicz H."/>
        </authorList>
    </citation>
    <scope>NUCLEOTIDE SEQUENCE [LARGE SCALE GENOMIC DNA]</scope>
    <source>
        <strain evidence="9 10">DSM 45408</strain>
    </source>
</reference>
<dbReference type="PANTHER" id="PTHR32089">
    <property type="entry name" value="METHYL-ACCEPTING CHEMOTAXIS PROTEIN MCPB"/>
    <property type="match status" value="1"/>
</dbReference>
<feature type="domain" description="Methyl-accepting transducer" evidence="7">
    <location>
        <begin position="268"/>
        <end position="511"/>
    </location>
</feature>
<keyword evidence="3 5" id="KW-0807">Transducer</keyword>
<evidence type="ECO:0000256" key="1">
    <source>
        <dbReference type="ARBA" id="ARBA00022692"/>
    </source>
</evidence>
<dbReference type="InterPro" id="IPR003660">
    <property type="entry name" value="HAMP_dom"/>
</dbReference>
<dbReference type="PROSITE" id="PS50111">
    <property type="entry name" value="CHEMOTAXIS_TRANSDUC_2"/>
    <property type="match status" value="1"/>
</dbReference>
<dbReference type="CDD" id="cd06225">
    <property type="entry name" value="HAMP"/>
    <property type="match status" value="1"/>
</dbReference>
<dbReference type="PANTHER" id="PTHR32089:SF112">
    <property type="entry name" value="LYSOZYME-LIKE PROTEIN-RELATED"/>
    <property type="match status" value="1"/>
</dbReference>
<feature type="domain" description="HAMP" evidence="8">
    <location>
        <begin position="211"/>
        <end position="263"/>
    </location>
</feature>
<evidence type="ECO:0000313" key="9">
    <source>
        <dbReference type="EMBL" id="SHH10523.1"/>
    </source>
</evidence>
<evidence type="ECO:0000259" key="7">
    <source>
        <dbReference type="PROSITE" id="PS50111"/>
    </source>
</evidence>
<keyword evidence="10" id="KW-1185">Reference proteome</keyword>
<evidence type="ECO:0000256" key="4">
    <source>
        <dbReference type="ARBA" id="ARBA00029447"/>
    </source>
</evidence>
<dbReference type="InterPro" id="IPR004089">
    <property type="entry name" value="MCPsignal_dom"/>
</dbReference>
<evidence type="ECO:0000256" key="5">
    <source>
        <dbReference type="PROSITE-ProRule" id="PRU00284"/>
    </source>
</evidence>
<dbReference type="STRING" id="1070870.SAMN05444351_4045"/>
<organism evidence="9 10">
    <name type="scientific">Geodermatophilus nigrescens</name>
    <dbReference type="NCBI Taxonomy" id="1070870"/>
    <lineage>
        <taxon>Bacteria</taxon>
        <taxon>Bacillati</taxon>
        <taxon>Actinomycetota</taxon>
        <taxon>Actinomycetes</taxon>
        <taxon>Geodermatophilales</taxon>
        <taxon>Geodermatophilaceae</taxon>
        <taxon>Geodermatophilus</taxon>
    </lineage>
</organism>
<protein>
    <submittedName>
        <fullName evidence="9">Methyl-accepting chemotaxis protein</fullName>
    </submittedName>
</protein>
<keyword evidence="2 6" id="KW-1133">Transmembrane helix</keyword>
<evidence type="ECO:0000259" key="8">
    <source>
        <dbReference type="PROSITE" id="PS50885"/>
    </source>
</evidence>
<sequence length="526" mass="52503">MVRSWSDRPLGVKLAALVAVGALALAAFAVLTVSALRGTGERTDVLLVTTRATGQALEADMMHDAVRGDVLQALLTGTGEQYAGAVADLAAHDATFREVLAAVGSSGLGDDVAAAVEQVTPEVEAYLASADRIVTLAGRDPAAARAAYPEFAAAFAVLEDDLPAVGEAVHARADDAARASADQRDTAVTLAVVVALAGVLVLAALGWAVTRSVVRPLRRVAAVVAGMADGDLRGGSGVTSGDEVGRMAVALETALADVRGVVAAIGDGSATLAAATEQLSASAADMARLADSSSTRSGVVATAAGEVSTTVSTVAAGSQQMGASIREIAQNAAEVARVAGQAVAVAGETTASVERLGTSSAEIADVVRVITGIAEQTNLLALNATIEAARAGEAGKGFAVVATEVKELAQETARATEDIARRVQAIQADTDGAVRAIGEITSVISVIDRSQGTIAAAVEEQTATTAEMDRNVAAAAGSAELIAANIAEVAGAAGATTQAMGDARAAIEEVARMAAGLASSVARFRY</sequence>